<evidence type="ECO:0000313" key="1">
    <source>
        <dbReference type="EMBL" id="RCW42077.1"/>
    </source>
</evidence>
<sequence length="71" mass="8448">MAVNRRIFTDQDFEEAIEKQARIRVFQDNHIVDSSSLVVRFDDRIVVTQSGVSDIAYHNRKECEFFELKKR</sequence>
<name>A0A368VNA6_9BACL</name>
<accession>A0A368VNA6</accession>
<proteinExistence type="predicted"/>
<gene>
    <name evidence="1" type="ORF">DFP97_11958</name>
</gene>
<dbReference type="OrthoDB" id="2638183at2"/>
<organism evidence="1 2">
    <name type="scientific">Paenibacillus prosopidis</name>
    <dbReference type="NCBI Taxonomy" id="630520"/>
    <lineage>
        <taxon>Bacteria</taxon>
        <taxon>Bacillati</taxon>
        <taxon>Bacillota</taxon>
        <taxon>Bacilli</taxon>
        <taxon>Bacillales</taxon>
        <taxon>Paenibacillaceae</taxon>
        <taxon>Paenibacillus</taxon>
    </lineage>
</organism>
<reference evidence="1 2" key="1">
    <citation type="submission" date="2018-07" db="EMBL/GenBank/DDBJ databases">
        <title>Genomic Encyclopedia of Type Strains, Phase III (KMG-III): the genomes of soil and plant-associated and newly described type strains.</title>
        <authorList>
            <person name="Whitman W."/>
        </authorList>
    </citation>
    <scope>NUCLEOTIDE SEQUENCE [LARGE SCALE GENOMIC DNA]</scope>
    <source>
        <strain evidence="1 2">CECT 7506</strain>
    </source>
</reference>
<evidence type="ECO:0000313" key="2">
    <source>
        <dbReference type="Proteomes" id="UP000252415"/>
    </source>
</evidence>
<dbReference type="Proteomes" id="UP000252415">
    <property type="component" value="Unassembled WGS sequence"/>
</dbReference>
<dbReference type="EMBL" id="QPJD01000019">
    <property type="protein sequence ID" value="RCW42077.1"/>
    <property type="molecule type" value="Genomic_DNA"/>
</dbReference>
<keyword evidence="2" id="KW-1185">Reference proteome</keyword>
<dbReference type="AlphaFoldDB" id="A0A368VNA6"/>
<protein>
    <submittedName>
        <fullName evidence="1">Uncharacterized protein</fullName>
    </submittedName>
</protein>
<comment type="caution">
    <text evidence="1">The sequence shown here is derived from an EMBL/GenBank/DDBJ whole genome shotgun (WGS) entry which is preliminary data.</text>
</comment>
<dbReference type="RefSeq" id="WP_114383341.1">
    <property type="nucleotide sequence ID" value="NZ_QPJD01000019.1"/>
</dbReference>